<reference evidence="1 2" key="1">
    <citation type="journal article" date="2024" name="BMC Genomics">
        <title>De novo assembly and annotation of Popillia japonica's genome with initial clues to its potential as an invasive pest.</title>
        <authorList>
            <person name="Cucini C."/>
            <person name="Boschi S."/>
            <person name="Funari R."/>
            <person name="Cardaioli E."/>
            <person name="Iannotti N."/>
            <person name="Marturano G."/>
            <person name="Paoli F."/>
            <person name="Bruttini M."/>
            <person name="Carapelli A."/>
            <person name="Frati F."/>
            <person name="Nardi F."/>
        </authorList>
    </citation>
    <scope>NUCLEOTIDE SEQUENCE [LARGE SCALE GENOMIC DNA]</scope>
    <source>
        <strain evidence="1">DMR45628</strain>
    </source>
</reference>
<gene>
    <name evidence="1" type="ORF">QE152_g10404</name>
</gene>
<organism evidence="1 2">
    <name type="scientific">Popillia japonica</name>
    <name type="common">Japanese beetle</name>
    <dbReference type="NCBI Taxonomy" id="7064"/>
    <lineage>
        <taxon>Eukaryota</taxon>
        <taxon>Metazoa</taxon>
        <taxon>Ecdysozoa</taxon>
        <taxon>Arthropoda</taxon>
        <taxon>Hexapoda</taxon>
        <taxon>Insecta</taxon>
        <taxon>Pterygota</taxon>
        <taxon>Neoptera</taxon>
        <taxon>Endopterygota</taxon>
        <taxon>Coleoptera</taxon>
        <taxon>Polyphaga</taxon>
        <taxon>Scarabaeiformia</taxon>
        <taxon>Scarabaeidae</taxon>
        <taxon>Rutelinae</taxon>
        <taxon>Popillia</taxon>
    </lineage>
</organism>
<comment type="caution">
    <text evidence="1">The sequence shown here is derived from an EMBL/GenBank/DDBJ whole genome shotgun (WGS) entry which is preliminary data.</text>
</comment>
<dbReference type="AlphaFoldDB" id="A0AAW1LUS2"/>
<protein>
    <submittedName>
        <fullName evidence="1">Uncharacterized protein</fullName>
    </submittedName>
</protein>
<evidence type="ECO:0000313" key="2">
    <source>
        <dbReference type="Proteomes" id="UP001458880"/>
    </source>
</evidence>
<sequence>MADVSGRLYCIWIFFSLRKARSISSDIASIEPSTNPALDDRMESIRDRRNSLLLCLEWCERTFLLEEESVIIRGNLIEVVAIFFPNSSEEHAVGTAEAEISINTHVRKSRYFIKLKIFTF</sequence>
<keyword evidence="2" id="KW-1185">Reference proteome</keyword>
<dbReference type="EMBL" id="JASPKY010000095">
    <property type="protein sequence ID" value="KAK9737792.1"/>
    <property type="molecule type" value="Genomic_DNA"/>
</dbReference>
<name>A0AAW1LUS2_POPJA</name>
<proteinExistence type="predicted"/>
<accession>A0AAW1LUS2</accession>
<dbReference type="Proteomes" id="UP001458880">
    <property type="component" value="Unassembled WGS sequence"/>
</dbReference>
<evidence type="ECO:0000313" key="1">
    <source>
        <dbReference type="EMBL" id="KAK9737792.1"/>
    </source>
</evidence>